<name>A0A975TW18_9RHOB</name>
<dbReference type="Proteomes" id="UP000693972">
    <property type="component" value="Unassembled WGS sequence"/>
</dbReference>
<evidence type="ECO:0000313" key="2">
    <source>
        <dbReference type="EMBL" id="QXL88247.1"/>
    </source>
</evidence>
<protein>
    <submittedName>
        <fullName evidence="2">Phage head closure protein</fullName>
    </submittedName>
</protein>
<dbReference type="NCBIfam" id="TIGR01563">
    <property type="entry name" value="gp16_SPP1"/>
    <property type="match status" value="1"/>
</dbReference>
<dbReference type="InterPro" id="IPR038666">
    <property type="entry name" value="SSP1_head-tail_sf"/>
</dbReference>
<dbReference type="Gene3D" id="2.40.10.270">
    <property type="entry name" value="Bacteriophage SPP1 head-tail adaptor protein"/>
    <property type="match status" value="1"/>
</dbReference>
<reference evidence="2 3" key="1">
    <citation type="submission" date="2021-07" db="EMBL/GenBank/DDBJ databases">
        <title>Karlodiniumbacter phycospheric gen. nov., sp. nov., a phycosphere bacterium isolated from karlodinium veneficum.</title>
        <authorList>
            <person name="Peng Y."/>
            <person name="Jiang L."/>
            <person name="Lee J."/>
        </authorList>
    </citation>
    <scope>NUCLEOTIDE SEQUENCE</scope>
    <source>
        <strain evidence="2 3">N5</strain>
    </source>
</reference>
<proteinExistence type="predicted"/>
<sequence>MSIPHFNRKLVLEAPNRASDSAGGFSEVWQALGIIWAEVLPRGAGREVEASELKLKITVRAVPQGAPSRPTAAMRFRDGDRIYRIEAVTETDAAGRYLVCFAKEEVGA</sequence>
<dbReference type="InterPro" id="IPR008767">
    <property type="entry name" value="Phage_SPP1_head-tail_adaptor"/>
</dbReference>
<accession>A0A975TW18</accession>
<dbReference type="EMBL" id="CP078073">
    <property type="protein sequence ID" value="QXL88247.1"/>
    <property type="molecule type" value="Genomic_DNA"/>
</dbReference>
<dbReference type="AlphaFoldDB" id="A0A975TW18"/>
<evidence type="ECO:0000313" key="3">
    <source>
        <dbReference type="Proteomes" id="UP000693972"/>
    </source>
</evidence>
<organism evidence="2">
    <name type="scientific">Gymnodinialimonas phycosphaerae</name>
    <dbReference type="NCBI Taxonomy" id="2841589"/>
    <lineage>
        <taxon>Bacteria</taxon>
        <taxon>Pseudomonadati</taxon>
        <taxon>Pseudomonadota</taxon>
        <taxon>Alphaproteobacteria</taxon>
        <taxon>Rhodobacterales</taxon>
        <taxon>Paracoccaceae</taxon>
        <taxon>Gymnodinialimonas</taxon>
    </lineage>
</organism>
<dbReference type="RefSeq" id="WP_257891327.1">
    <property type="nucleotide sequence ID" value="NZ_JAIMBW010000001.1"/>
</dbReference>
<gene>
    <name evidence="1" type="ORF">KUL25_01610</name>
    <name evidence="2" type="ORF">KUL25_01615</name>
</gene>
<evidence type="ECO:0000313" key="1">
    <source>
        <dbReference type="EMBL" id="MBY4891456.1"/>
    </source>
</evidence>
<dbReference type="Pfam" id="PF05521">
    <property type="entry name" value="Phage_HCP"/>
    <property type="match status" value="1"/>
</dbReference>
<dbReference type="EMBL" id="JAIMBW010000001">
    <property type="protein sequence ID" value="MBY4891456.1"/>
    <property type="molecule type" value="Genomic_DNA"/>
</dbReference>
<keyword evidence="3" id="KW-1185">Reference proteome</keyword>